<dbReference type="Proteomes" id="UP000054686">
    <property type="component" value="Unassembled WGS sequence"/>
</dbReference>
<evidence type="ECO:0000313" key="2">
    <source>
        <dbReference type="Proteomes" id="UP000054686"/>
    </source>
</evidence>
<reference evidence="1 2" key="1">
    <citation type="submission" date="2015-10" db="EMBL/GenBank/DDBJ databases">
        <title>Draft Genome of Actinomyces odontolyticus subsp. actinosynbacter strain XH001.</title>
        <authorList>
            <person name="Mclean J.S."/>
            <person name="He X."/>
        </authorList>
    </citation>
    <scope>NUCLEOTIDE SEQUENCE [LARGE SCALE GENOMIC DNA]</scope>
    <source>
        <strain evidence="1 2">XH001</strain>
    </source>
</reference>
<sequence>MSQEEELRGKVEDALSALVQAGHGAQALTGAWVVCAEVMVPGKEEVTVFMHDGGGSMLARRGLIESVRDQLASWVEGYDD</sequence>
<evidence type="ECO:0000313" key="1">
    <source>
        <dbReference type="EMBL" id="KSW10211.1"/>
    </source>
</evidence>
<organism evidence="1 2">
    <name type="scientific">Schaalia odontolytica</name>
    <dbReference type="NCBI Taxonomy" id="1660"/>
    <lineage>
        <taxon>Bacteria</taxon>
        <taxon>Bacillati</taxon>
        <taxon>Actinomycetota</taxon>
        <taxon>Actinomycetes</taxon>
        <taxon>Actinomycetales</taxon>
        <taxon>Actinomycetaceae</taxon>
        <taxon>Schaalia</taxon>
    </lineage>
</organism>
<dbReference type="RefSeq" id="WP_060567561.1">
    <property type="nucleotide sequence ID" value="NZ_CP040006.1"/>
</dbReference>
<name>A0A0V8RQE0_9ACTO</name>
<comment type="caution">
    <text evidence="1">The sequence shown here is derived from an EMBL/GenBank/DDBJ whole genome shotgun (WGS) entry which is preliminary data.</text>
</comment>
<dbReference type="AlphaFoldDB" id="A0A0V8RQE0"/>
<dbReference type="OrthoDB" id="5198027at2"/>
<protein>
    <submittedName>
        <fullName evidence="1">Uncharacterized protein</fullName>
    </submittedName>
</protein>
<gene>
    <name evidence="1" type="ORF">APY09_09400</name>
</gene>
<proteinExistence type="predicted"/>
<accession>A0A0V8RQE0</accession>
<dbReference type="EMBL" id="LLVT01000004">
    <property type="protein sequence ID" value="KSW10211.1"/>
    <property type="molecule type" value="Genomic_DNA"/>
</dbReference>